<evidence type="ECO:0000259" key="13">
    <source>
        <dbReference type="PROSITE" id="PS51030"/>
    </source>
</evidence>
<dbReference type="Proteomes" id="UP000001519">
    <property type="component" value="Chromosome 1"/>
</dbReference>
<dbReference type="AlphaFoldDB" id="A0A2I2Z9Y7"/>
<keyword evidence="5" id="KW-0863">Zinc-finger</keyword>
<evidence type="ECO:0000256" key="3">
    <source>
        <dbReference type="ARBA" id="ARBA00022553"/>
    </source>
</evidence>
<accession>A0A2I2Z9Y7</accession>
<dbReference type="PROSITE" id="PS00031">
    <property type="entry name" value="NUCLEAR_REC_DBD_1"/>
    <property type="match status" value="1"/>
</dbReference>
<evidence type="ECO:0000256" key="5">
    <source>
        <dbReference type="ARBA" id="ARBA00022771"/>
    </source>
</evidence>
<protein>
    <submittedName>
        <fullName evidence="14">Nuclear receptor subfamily 1 group I member 3</fullName>
    </submittedName>
</protein>
<dbReference type="EMBL" id="CABD030006907">
    <property type="status" value="NOT_ANNOTATED_CDS"/>
    <property type="molecule type" value="Genomic_DNA"/>
</dbReference>
<dbReference type="CDD" id="cd07156">
    <property type="entry name" value="NR_DBD_VDR_like"/>
    <property type="match status" value="1"/>
</dbReference>
<evidence type="ECO:0000256" key="8">
    <source>
        <dbReference type="ARBA" id="ARBA00023125"/>
    </source>
</evidence>
<evidence type="ECO:0000256" key="2">
    <source>
        <dbReference type="ARBA" id="ARBA00022490"/>
    </source>
</evidence>
<dbReference type="GO" id="GO:0005737">
    <property type="term" value="C:cytoplasm"/>
    <property type="evidence" value="ECO:0007669"/>
    <property type="project" value="UniProtKB-SubCell"/>
</dbReference>
<evidence type="ECO:0000256" key="1">
    <source>
        <dbReference type="ARBA" id="ARBA00004496"/>
    </source>
</evidence>
<evidence type="ECO:0000256" key="12">
    <source>
        <dbReference type="ARBA" id="ARBA00023242"/>
    </source>
</evidence>
<gene>
    <name evidence="14" type="primary">NR1I3</name>
</gene>
<evidence type="ECO:0000313" key="15">
    <source>
        <dbReference type="Proteomes" id="UP000001519"/>
    </source>
</evidence>
<dbReference type="PROSITE" id="PS51030">
    <property type="entry name" value="NUCLEAR_REC_DBD_2"/>
    <property type="match status" value="1"/>
</dbReference>
<dbReference type="GO" id="GO:0003700">
    <property type="term" value="F:DNA-binding transcription factor activity"/>
    <property type="evidence" value="ECO:0007669"/>
    <property type="project" value="InterPro"/>
</dbReference>
<dbReference type="SMART" id="SM00399">
    <property type="entry name" value="ZnF_C4"/>
    <property type="match status" value="1"/>
</dbReference>
<dbReference type="PRINTS" id="PR00047">
    <property type="entry name" value="STROIDFINGER"/>
</dbReference>
<dbReference type="GO" id="GO:0043565">
    <property type="term" value="F:sequence-specific DNA binding"/>
    <property type="evidence" value="ECO:0007669"/>
    <property type="project" value="InterPro"/>
</dbReference>
<organism evidence="14 15">
    <name type="scientific">Gorilla gorilla gorilla</name>
    <name type="common">Western lowland gorilla</name>
    <dbReference type="NCBI Taxonomy" id="9595"/>
    <lineage>
        <taxon>Eukaryota</taxon>
        <taxon>Metazoa</taxon>
        <taxon>Chordata</taxon>
        <taxon>Craniata</taxon>
        <taxon>Vertebrata</taxon>
        <taxon>Euteleostomi</taxon>
        <taxon>Mammalia</taxon>
        <taxon>Eutheria</taxon>
        <taxon>Euarchontoglires</taxon>
        <taxon>Primates</taxon>
        <taxon>Haplorrhini</taxon>
        <taxon>Catarrhini</taxon>
        <taxon>Hominidae</taxon>
        <taxon>Gorilla</taxon>
    </lineage>
</organism>
<keyword evidence="10" id="KW-0804">Transcription</keyword>
<keyword evidence="7" id="KW-0805">Transcription regulation</keyword>
<sequence length="147" mass="16648">MASREDELRNCVVCGDQATGYHFNALTCEGCKGFFRRTVSKSICPTCPFAGSCEVSKTQRRHCPACRLQKCLDAGMRKDIPCPLKTRSPFSREQLWKSVTSYSIPLSVSKHKTSSAGLFATQLKMEPVTDLELPREMRLISCKRRWH</sequence>
<evidence type="ECO:0000256" key="6">
    <source>
        <dbReference type="ARBA" id="ARBA00022833"/>
    </source>
</evidence>
<reference evidence="14" key="3">
    <citation type="submission" date="2025-08" db="UniProtKB">
        <authorList>
            <consortium name="Ensembl"/>
        </authorList>
    </citation>
    <scope>IDENTIFICATION</scope>
</reference>
<reference evidence="14" key="4">
    <citation type="submission" date="2025-09" db="UniProtKB">
        <authorList>
            <consortium name="Ensembl"/>
        </authorList>
    </citation>
    <scope>IDENTIFICATION</scope>
</reference>
<dbReference type="InterPro" id="IPR001628">
    <property type="entry name" value="Znf_hrmn_rcpt"/>
</dbReference>
<feature type="domain" description="Nuclear receptor" evidence="13">
    <location>
        <begin position="8"/>
        <end position="83"/>
    </location>
</feature>
<comment type="subcellular location">
    <subcellularLocation>
        <location evidence="1">Cytoplasm</location>
    </subcellularLocation>
</comment>
<dbReference type="GO" id="GO:0005654">
    <property type="term" value="C:nucleoplasm"/>
    <property type="evidence" value="ECO:0007669"/>
    <property type="project" value="UniProtKB-ARBA"/>
</dbReference>
<evidence type="ECO:0000256" key="9">
    <source>
        <dbReference type="ARBA" id="ARBA00023159"/>
    </source>
</evidence>
<keyword evidence="15" id="KW-1185">Reference proteome</keyword>
<dbReference type="GO" id="GO:0008270">
    <property type="term" value="F:zinc ion binding"/>
    <property type="evidence" value="ECO:0007669"/>
    <property type="project" value="UniProtKB-KW"/>
</dbReference>
<keyword evidence="12" id="KW-0539">Nucleus</keyword>
<proteinExistence type="predicted"/>
<evidence type="ECO:0000256" key="10">
    <source>
        <dbReference type="ARBA" id="ARBA00023163"/>
    </source>
</evidence>
<name>A0A2I2Z9Y7_GORGO</name>
<dbReference type="InterPro" id="IPR050234">
    <property type="entry name" value="Nuclear_hormone_rcpt_NR1"/>
</dbReference>
<keyword evidence="8" id="KW-0238">DNA-binding</keyword>
<dbReference type="InterPro" id="IPR013088">
    <property type="entry name" value="Znf_NHR/GATA"/>
</dbReference>
<dbReference type="PANTHER" id="PTHR24082:SF231">
    <property type="entry name" value="NUCLEAR RECEPTOR SUBFAMILY 1 GROUP I MEMBER 3"/>
    <property type="match status" value="1"/>
</dbReference>
<evidence type="ECO:0000256" key="11">
    <source>
        <dbReference type="ARBA" id="ARBA00023170"/>
    </source>
</evidence>
<dbReference type="Bgee" id="ENSGGOG00000005724">
    <property type="expression patterns" value="Expressed in liver and 5 other cell types or tissues"/>
</dbReference>
<keyword evidence="6" id="KW-0862">Zinc</keyword>
<dbReference type="Ensembl" id="ENSGGOT00000068074.1">
    <property type="protein sequence ID" value="ENSGGOP00000043916.1"/>
    <property type="gene ID" value="ENSGGOG00000005724.3"/>
</dbReference>
<keyword evidence="9" id="KW-0010">Activator</keyword>
<keyword evidence="3" id="KW-0597">Phosphoprotein</keyword>
<keyword evidence="4" id="KW-0479">Metal-binding</keyword>
<evidence type="ECO:0000313" key="14">
    <source>
        <dbReference type="Ensembl" id="ENSGGOP00000043916.1"/>
    </source>
</evidence>
<dbReference type="Gene3D" id="3.30.50.10">
    <property type="entry name" value="Erythroid Transcription Factor GATA-1, subunit A"/>
    <property type="match status" value="1"/>
</dbReference>
<dbReference type="Pfam" id="PF00105">
    <property type="entry name" value="zf-C4"/>
    <property type="match status" value="1"/>
</dbReference>
<dbReference type="PANTHER" id="PTHR24082">
    <property type="entry name" value="NUCLEAR HORMONE RECEPTOR"/>
    <property type="match status" value="1"/>
</dbReference>
<reference evidence="14 15" key="2">
    <citation type="journal article" date="2012" name="Nature">
        <title>Insights into hominid evolution from the gorilla genome sequence.</title>
        <authorList>
            <person name="Scally A."/>
            <person name="Dutheil J.Y."/>
            <person name="Hillier L.W."/>
            <person name="Jordan G.E."/>
            <person name="Goodhead I."/>
            <person name="Herrero J."/>
            <person name="Hobolth A."/>
            <person name="Lappalainen T."/>
            <person name="Mailund T."/>
            <person name="Marques-Bonet T."/>
            <person name="McCarthy S."/>
            <person name="Montgomery S.H."/>
            <person name="Schwalie P.C."/>
            <person name="Tang Y.A."/>
            <person name="Ward M.C."/>
            <person name="Xue Y."/>
            <person name="Yngvadottir B."/>
            <person name="Alkan C."/>
            <person name="Andersen L.N."/>
            <person name="Ayub Q."/>
            <person name="Ball E.V."/>
            <person name="Beal K."/>
            <person name="Bradley B.J."/>
            <person name="Chen Y."/>
            <person name="Clee C.M."/>
            <person name="Fitzgerald S."/>
            <person name="Graves T.A."/>
            <person name="Gu Y."/>
            <person name="Heath P."/>
            <person name="Heger A."/>
            <person name="Karakoc E."/>
            <person name="Kolb-Kokocinski A."/>
            <person name="Laird G.K."/>
            <person name="Lunter G."/>
            <person name="Meader S."/>
            <person name="Mort M."/>
            <person name="Mullikin J.C."/>
            <person name="Munch K."/>
            <person name="O'Connor T.D."/>
            <person name="Phillips A.D."/>
            <person name="Prado-Martinez J."/>
            <person name="Rogers A.S."/>
            <person name="Sajjadian S."/>
            <person name="Schmidt D."/>
            <person name="Shaw K."/>
            <person name="Simpson J.T."/>
            <person name="Stenson P.D."/>
            <person name="Turner D.J."/>
            <person name="Vigilant L."/>
            <person name="Vilella A.J."/>
            <person name="Whitener W."/>
            <person name="Zhu B."/>
            <person name="Cooper D.N."/>
            <person name="de Jong P."/>
            <person name="Dermitzakis E.T."/>
            <person name="Eichler E.E."/>
            <person name="Flicek P."/>
            <person name="Goldman N."/>
            <person name="Mundy N.I."/>
            <person name="Ning Z."/>
            <person name="Odom D.T."/>
            <person name="Ponting C.P."/>
            <person name="Quail M.A."/>
            <person name="Ryder O.A."/>
            <person name="Searle S.M."/>
            <person name="Warren W.C."/>
            <person name="Wilson R.K."/>
            <person name="Schierup M.H."/>
            <person name="Rogers J."/>
            <person name="Tyler-Smith C."/>
            <person name="Durbin R."/>
        </authorList>
    </citation>
    <scope>NUCLEOTIDE SEQUENCE [LARGE SCALE GENOMIC DNA]</scope>
</reference>
<evidence type="ECO:0000256" key="7">
    <source>
        <dbReference type="ARBA" id="ARBA00023015"/>
    </source>
</evidence>
<keyword evidence="11" id="KW-0675">Receptor</keyword>
<evidence type="ECO:0000256" key="4">
    <source>
        <dbReference type="ARBA" id="ARBA00022723"/>
    </source>
</evidence>
<dbReference type="SUPFAM" id="SSF57716">
    <property type="entry name" value="Glucocorticoid receptor-like (DNA-binding domain)"/>
    <property type="match status" value="1"/>
</dbReference>
<dbReference type="GeneTree" id="ENSGT00940000160641"/>
<reference evidence="15" key="1">
    <citation type="submission" date="2011-05" db="EMBL/GenBank/DDBJ databases">
        <title>Insights into the evolution of the great apes provided by the gorilla genome.</title>
        <authorList>
            <person name="Scally A."/>
        </authorList>
    </citation>
    <scope>NUCLEOTIDE SEQUENCE [LARGE SCALE GENOMIC DNA]</scope>
</reference>
<keyword evidence="2" id="KW-0963">Cytoplasm</keyword>